<dbReference type="InterPro" id="IPR001667">
    <property type="entry name" value="DDH_dom"/>
</dbReference>
<dbReference type="Pfam" id="PF01368">
    <property type="entry name" value="DHH"/>
    <property type="match status" value="1"/>
</dbReference>
<comment type="caution">
    <text evidence="3">The sequence shown here is derived from an EMBL/GenBank/DDBJ whole genome shotgun (WGS) entry which is preliminary data.</text>
</comment>
<evidence type="ECO:0000259" key="1">
    <source>
        <dbReference type="Pfam" id="PF01368"/>
    </source>
</evidence>
<evidence type="ECO:0000259" key="2">
    <source>
        <dbReference type="Pfam" id="PF02272"/>
    </source>
</evidence>
<dbReference type="RefSeq" id="WP_143721010.1">
    <property type="nucleotide sequence ID" value="NZ_VKDB01000012.1"/>
</dbReference>
<protein>
    <submittedName>
        <fullName evidence="3">Bifunctional oligoribonuclease/PAP phosphatase NrnA</fullName>
    </submittedName>
</protein>
<dbReference type="InterPro" id="IPR003156">
    <property type="entry name" value="DHHA1_dom"/>
</dbReference>
<proteinExistence type="predicted"/>
<dbReference type="SUPFAM" id="SSF64182">
    <property type="entry name" value="DHH phosphoesterases"/>
    <property type="match status" value="1"/>
</dbReference>
<feature type="domain" description="DDH" evidence="1">
    <location>
        <begin position="29"/>
        <end position="168"/>
    </location>
</feature>
<dbReference type="PANTHER" id="PTHR47618:SF1">
    <property type="entry name" value="BIFUNCTIONAL OLIGORIBONUCLEASE AND PAP PHOSPHATASE NRNA"/>
    <property type="match status" value="1"/>
</dbReference>
<gene>
    <name evidence="3" type="ORF">FNU79_11680</name>
</gene>
<keyword evidence="4" id="KW-1185">Reference proteome</keyword>
<reference evidence="3 4" key="1">
    <citation type="submission" date="2019-07" db="EMBL/GenBank/DDBJ databases">
        <title>Deinococcus detaillus sp. nov., isolated from humus soil in Antarctica.</title>
        <authorList>
            <person name="Zhang K."/>
        </authorList>
    </citation>
    <scope>NUCLEOTIDE SEQUENCE [LARGE SCALE GENOMIC DNA]</scope>
    <source>
        <strain evidence="3 4">H1</strain>
    </source>
</reference>
<dbReference type="Gene3D" id="3.90.1640.10">
    <property type="entry name" value="inorganic pyrophosphatase (n-terminal core)"/>
    <property type="match status" value="1"/>
</dbReference>
<feature type="domain" description="DHHA1" evidence="2">
    <location>
        <begin position="247"/>
        <end position="328"/>
    </location>
</feature>
<accession>A0A553UUI5</accession>
<dbReference type="Gene3D" id="3.10.310.30">
    <property type="match status" value="1"/>
</dbReference>
<name>A0A553UUI5_9DEIO</name>
<dbReference type="AlphaFoldDB" id="A0A553UUI5"/>
<dbReference type="InterPro" id="IPR038763">
    <property type="entry name" value="DHH_sf"/>
</dbReference>
<dbReference type="EMBL" id="VKDB01000012">
    <property type="protein sequence ID" value="TSA83877.1"/>
    <property type="molecule type" value="Genomic_DNA"/>
</dbReference>
<dbReference type="InterPro" id="IPR051319">
    <property type="entry name" value="Oligoribo/pAp-PDE_c-di-AMP_PDE"/>
</dbReference>
<dbReference type="PANTHER" id="PTHR47618">
    <property type="entry name" value="BIFUNCTIONAL OLIGORIBONUCLEASE AND PAP PHOSPHATASE NRNA"/>
    <property type="match status" value="1"/>
</dbReference>
<dbReference type="OrthoDB" id="9803668at2"/>
<dbReference type="GO" id="GO:0003676">
    <property type="term" value="F:nucleic acid binding"/>
    <property type="evidence" value="ECO:0007669"/>
    <property type="project" value="InterPro"/>
</dbReference>
<evidence type="ECO:0000313" key="3">
    <source>
        <dbReference type="EMBL" id="TSA83877.1"/>
    </source>
</evidence>
<organism evidence="3 4">
    <name type="scientific">Deinococcus detaillensis</name>
    <dbReference type="NCBI Taxonomy" id="2592048"/>
    <lineage>
        <taxon>Bacteria</taxon>
        <taxon>Thermotogati</taxon>
        <taxon>Deinococcota</taxon>
        <taxon>Deinococci</taxon>
        <taxon>Deinococcales</taxon>
        <taxon>Deinococcaceae</taxon>
        <taxon>Deinococcus</taxon>
    </lineage>
</organism>
<dbReference type="Proteomes" id="UP000316092">
    <property type="component" value="Unassembled WGS sequence"/>
</dbReference>
<sequence>MTAQNAAEPRYAELVQEAATCLKAHAGPIVILAHIDPDGDALGSCLGLQRALRSLGKDAQTYMQVPRYLTFLPQEGEVLPQLETWPENALAAVLDVDNTDTARVAGADISAFEGPVVNIDHHGTNRRKAAVSVVDPSQAAAAMMVKDVVDALGAAWSADIATPLLLGTSTDTGSFRFSNTTPQVLRTAADLVERGAALPWINDQMARNPPRYYSLLREVLDQMAFSLDGLVVSSHVDEAALKRTGSAWEDVESYVNTIRNADGTELAVMYKDYGERVKVSLRSRGLVSAQNIAVVLGGGGHVAAAGASVAAPYAETVARFEAAADAELRRVGLR</sequence>
<evidence type="ECO:0000313" key="4">
    <source>
        <dbReference type="Proteomes" id="UP000316092"/>
    </source>
</evidence>
<dbReference type="Pfam" id="PF02272">
    <property type="entry name" value="DHHA1"/>
    <property type="match status" value="1"/>
</dbReference>